<organism evidence="3 4">
    <name type="scientific">Yersinia phage phiR1-RT</name>
    <dbReference type="NCBI Taxonomy" id="1206558"/>
    <lineage>
        <taxon>Viruses</taxon>
        <taxon>Duplodnaviria</taxon>
        <taxon>Heunggongvirae</taxon>
        <taxon>Uroviricota</taxon>
        <taxon>Caudoviricetes</taxon>
        <taxon>Pantevenvirales</taxon>
        <taxon>Straboviridae</taxon>
        <taxon>Tevenvirinae</taxon>
        <taxon>Tegunavirus</taxon>
        <taxon>Tegunavirus r1rt</taxon>
    </lineage>
</organism>
<dbReference type="Proteomes" id="UP000002909">
    <property type="component" value="Segment"/>
</dbReference>
<dbReference type="GO" id="GO:0006508">
    <property type="term" value="P:proteolysis"/>
    <property type="evidence" value="ECO:0007669"/>
    <property type="project" value="UniProtKB-KW"/>
</dbReference>
<keyword evidence="4" id="KW-1185">Reference proteome</keyword>
<dbReference type="Pfam" id="PF26098">
    <property type="entry name" value="Phage_Inh_C"/>
    <property type="match status" value="1"/>
</dbReference>
<dbReference type="InterPro" id="IPR059054">
    <property type="entry name" value="Inh_N"/>
</dbReference>
<organismHost>
    <name type="scientific">Yersinia enterocolitica</name>
    <dbReference type="NCBI Taxonomy" id="630"/>
</organismHost>
<dbReference type="PIRSF" id="PIRSF012159">
    <property type="entry name" value="Inh_gp21_prd"/>
    <property type="match status" value="1"/>
</dbReference>
<dbReference type="OrthoDB" id="8009at10239"/>
<feature type="domain" description="Inh C-terminal" evidence="2">
    <location>
        <begin position="174"/>
        <end position="234"/>
    </location>
</feature>
<evidence type="ECO:0000313" key="4">
    <source>
        <dbReference type="Proteomes" id="UP000002909"/>
    </source>
</evidence>
<dbReference type="EMBL" id="HE956709">
    <property type="protein sequence ID" value="CCI88760.1"/>
    <property type="molecule type" value="Genomic_DNA"/>
</dbReference>
<evidence type="ECO:0000313" key="3">
    <source>
        <dbReference type="EMBL" id="CCI88760.1"/>
    </source>
</evidence>
<dbReference type="Pfam" id="PF26097">
    <property type="entry name" value="Phage_Inh_N"/>
    <property type="match status" value="1"/>
</dbReference>
<keyword evidence="3" id="KW-0378">Hydrolase</keyword>
<keyword evidence="3" id="KW-0645">Protease</keyword>
<evidence type="ECO:0000259" key="1">
    <source>
        <dbReference type="Pfam" id="PF26097"/>
    </source>
</evidence>
<dbReference type="InterPro" id="IPR059055">
    <property type="entry name" value="Inh_C"/>
</dbReference>
<proteinExistence type="predicted"/>
<reference evidence="3 4" key="1">
    <citation type="submission" date="2012-06" db="EMBL/GenBank/DDBJ databases">
        <title>Genomic characterization of five bacteriophages specific for Yersinia species.</title>
        <authorList>
            <person name="Skurnik M."/>
            <person name="Nawaz A."/>
            <person name="Happonen L."/>
            <person name="Butcher S."/>
            <person name="Mattinen L."/>
        </authorList>
    </citation>
    <scope>NUCLEOTIDE SEQUENCE [LARGE SCALE GENOMIC DNA]</scope>
</reference>
<dbReference type="KEGG" id="vg:14295670"/>
<feature type="domain" description="Inh N-terminal" evidence="1">
    <location>
        <begin position="1"/>
        <end position="50"/>
    </location>
</feature>
<dbReference type="InterPro" id="IPR016594">
    <property type="entry name" value="Inh_T4"/>
</dbReference>
<dbReference type="GO" id="GO:0008233">
    <property type="term" value="F:peptidase activity"/>
    <property type="evidence" value="ECO:0007669"/>
    <property type="project" value="UniProtKB-KW"/>
</dbReference>
<name>I7KRA6_BPPR1</name>
<dbReference type="RefSeq" id="YP_007236019.1">
    <property type="nucleotide sequence ID" value="NC_019909.1"/>
</dbReference>
<protein>
    <submittedName>
        <fullName evidence="3">Inh inhibitor of prohead protease gp21</fullName>
    </submittedName>
</protein>
<gene>
    <name evidence="3" type="primary">g186</name>
    <name evidence="3" type="ORF">BN80_190</name>
</gene>
<evidence type="ECO:0000259" key="2">
    <source>
        <dbReference type="Pfam" id="PF26098"/>
    </source>
</evidence>
<accession>I7KRA6</accession>
<dbReference type="GeneID" id="14295670"/>
<sequence length="235" mass="26922">MIDKNFITELKALEDQKEAKRQLIEYAESFNIQVKKSRSFDNLVLDISEKMSELSGEPMPEKNEGLLIGDLIQAVDEAEGKAVFNEASAEAKELINSVSDIVETKEIVFEVRQPEYVPIKIEVIEPTKELEEVVVEDEIEIILEPILEVEEPMSKYELPSNFSPTIILIGKNPGYYTCPFWIYDWISKNPDWTSNPKSFPKASVHNTLLSLLYYIKRDGKVIIRETRNSSFITLS</sequence>